<accession>A0A8H5B259</accession>
<reference evidence="3 4" key="1">
    <citation type="journal article" date="2020" name="ISME J.">
        <title>Uncovering the hidden diversity of litter-decomposition mechanisms in mushroom-forming fungi.</title>
        <authorList>
            <person name="Floudas D."/>
            <person name="Bentzer J."/>
            <person name="Ahren D."/>
            <person name="Johansson T."/>
            <person name="Persson P."/>
            <person name="Tunlid A."/>
        </authorList>
    </citation>
    <scope>NUCLEOTIDE SEQUENCE [LARGE SCALE GENOMIC DNA]</scope>
    <source>
        <strain evidence="3 4">CBS 101986</strain>
    </source>
</reference>
<dbReference type="PANTHER" id="PTHR33630">
    <property type="entry name" value="CUTINASE RV1984C-RELATED-RELATED"/>
    <property type="match status" value="1"/>
</dbReference>
<evidence type="ECO:0000256" key="2">
    <source>
        <dbReference type="ARBA" id="ARBA00023157"/>
    </source>
</evidence>
<dbReference type="AlphaFoldDB" id="A0A8H5B259"/>
<evidence type="ECO:0000256" key="1">
    <source>
        <dbReference type="ARBA" id="ARBA00022801"/>
    </source>
</evidence>
<dbReference type="SMART" id="SM01110">
    <property type="entry name" value="Cutinase"/>
    <property type="match status" value="1"/>
</dbReference>
<dbReference type="Gene3D" id="3.40.50.1820">
    <property type="entry name" value="alpha/beta hydrolase"/>
    <property type="match status" value="1"/>
</dbReference>
<sequence length="216" mass="22094">MRAIPAPAAAPISPCTAVHIIAARASTEPPGAGIIGALVAQVQSQSSQSVSTNSPVYPATLTDYADSSAAGTAAVKTLLTNQANACPNQKIVLVGYSQGAHIIGDAIAGGGGGVGLGPQTNPVPASIANRVVAVIQMGDPRHLAFQSFNKGTSIRDGLFPRLSSQQYSATLKPRIQSYCDFGDPFCDGGLLTSVHLTYLDRYQNSAAQFILTAIGG</sequence>
<comment type="caution">
    <text evidence="3">The sequence shown here is derived from an EMBL/GenBank/DDBJ whole genome shotgun (WGS) entry which is preliminary data.</text>
</comment>
<evidence type="ECO:0000313" key="4">
    <source>
        <dbReference type="Proteomes" id="UP000567179"/>
    </source>
</evidence>
<keyword evidence="1" id="KW-0378">Hydrolase</keyword>
<dbReference type="Pfam" id="PF01083">
    <property type="entry name" value="Cutinase"/>
    <property type="match status" value="1"/>
</dbReference>
<evidence type="ECO:0000313" key="3">
    <source>
        <dbReference type="EMBL" id="KAF5315425.1"/>
    </source>
</evidence>
<dbReference type="Proteomes" id="UP000567179">
    <property type="component" value="Unassembled WGS sequence"/>
</dbReference>
<dbReference type="OrthoDB" id="2586582at2759"/>
<keyword evidence="2" id="KW-1015">Disulfide bond</keyword>
<proteinExistence type="predicted"/>
<dbReference type="SUPFAM" id="SSF53474">
    <property type="entry name" value="alpha/beta-Hydrolases"/>
    <property type="match status" value="1"/>
</dbReference>
<organism evidence="3 4">
    <name type="scientific">Psilocybe cf. subviscida</name>
    <dbReference type="NCBI Taxonomy" id="2480587"/>
    <lineage>
        <taxon>Eukaryota</taxon>
        <taxon>Fungi</taxon>
        <taxon>Dikarya</taxon>
        <taxon>Basidiomycota</taxon>
        <taxon>Agaricomycotina</taxon>
        <taxon>Agaricomycetes</taxon>
        <taxon>Agaricomycetidae</taxon>
        <taxon>Agaricales</taxon>
        <taxon>Agaricineae</taxon>
        <taxon>Strophariaceae</taxon>
        <taxon>Psilocybe</taxon>
    </lineage>
</organism>
<dbReference type="InterPro" id="IPR029058">
    <property type="entry name" value="AB_hydrolase_fold"/>
</dbReference>
<gene>
    <name evidence="3" type="ORF">D9619_007285</name>
</gene>
<evidence type="ECO:0008006" key="5">
    <source>
        <dbReference type="Google" id="ProtNLM"/>
    </source>
</evidence>
<dbReference type="PANTHER" id="PTHR33630:SF9">
    <property type="entry name" value="CUTINASE 4"/>
    <property type="match status" value="1"/>
</dbReference>
<name>A0A8H5B259_9AGAR</name>
<dbReference type="GO" id="GO:0052689">
    <property type="term" value="F:carboxylic ester hydrolase activity"/>
    <property type="evidence" value="ECO:0007669"/>
    <property type="project" value="UniProtKB-ARBA"/>
</dbReference>
<protein>
    <recommendedName>
        <fullName evidence="5">Cutinase</fullName>
    </recommendedName>
</protein>
<dbReference type="InterPro" id="IPR000675">
    <property type="entry name" value="Cutinase/axe"/>
</dbReference>
<dbReference type="EMBL" id="JAACJJ010000043">
    <property type="protein sequence ID" value="KAF5315425.1"/>
    <property type="molecule type" value="Genomic_DNA"/>
</dbReference>
<keyword evidence="4" id="KW-1185">Reference proteome</keyword>